<evidence type="ECO:0000313" key="1">
    <source>
        <dbReference type="EMBL" id="KAK3386227.1"/>
    </source>
</evidence>
<proteinExistence type="predicted"/>
<dbReference type="AlphaFoldDB" id="A0AAE0U0D0"/>
<dbReference type="Proteomes" id="UP001281003">
    <property type="component" value="Unassembled WGS sequence"/>
</dbReference>
<dbReference type="EMBL" id="JAUTDP010000021">
    <property type="protein sequence ID" value="KAK3386227.1"/>
    <property type="molecule type" value="Genomic_DNA"/>
</dbReference>
<organism evidence="1 2">
    <name type="scientific">Sordaria brevicollis</name>
    <dbReference type="NCBI Taxonomy" id="83679"/>
    <lineage>
        <taxon>Eukaryota</taxon>
        <taxon>Fungi</taxon>
        <taxon>Dikarya</taxon>
        <taxon>Ascomycota</taxon>
        <taxon>Pezizomycotina</taxon>
        <taxon>Sordariomycetes</taxon>
        <taxon>Sordariomycetidae</taxon>
        <taxon>Sordariales</taxon>
        <taxon>Sordariaceae</taxon>
        <taxon>Sordaria</taxon>
    </lineage>
</organism>
<protein>
    <submittedName>
        <fullName evidence="1">Uncharacterized protein</fullName>
    </submittedName>
</protein>
<reference evidence="1" key="2">
    <citation type="submission" date="2023-07" db="EMBL/GenBank/DDBJ databases">
        <authorList>
            <consortium name="Lawrence Berkeley National Laboratory"/>
            <person name="Haridas S."/>
            <person name="Hensen N."/>
            <person name="Bonometti L."/>
            <person name="Westerberg I."/>
            <person name="Brannstrom I.O."/>
            <person name="Guillou S."/>
            <person name="Cros-Aarteil S."/>
            <person name="Calhoun S."/>
            <person name="Kuo A."/>
            <person name="Mondo S."/>
            <person name="Pangilinan J."/>
            <person name="Riley R."/>
            <person name="LaButti K."/>
            <person name="Andreopoulos B."/>
            <person name="Lipzen A."/>
            <person name="Chen C."/>
            <person name="Yanf M."/>
            <person name="Daum C."/>
            <person name="Ng V."/>
            <person name="Clum A."/>
            <person name="Steindorff A."/>
            <person name="Ohm R."/>
            <person name="Martin F."/>
            <person name="Silar P."/>
            <person name="Natvig D."/>
            <person name="Lalanne C."/>
            <person name="Gautier V."/>
            <person name="Ament-velasquez S.L."/>
            <person name="Kruys A."/>
            <person name="Hutchinson M.I."/>
            <person name="Powell A.J."/>
            <person name="Barry K."/>
            <person name="Miller A.N."/>
            <person name="Grigoriev I.V."/>
            <person name="Debuchy R."/>
            <person name="Gladieux P."/>
            <person name="Thoren M.H."/>
            <person name="Johannesson H."/>
        </authorList>
    </citation>
    <scope>NUCLEOTIDE SEQUENCE</scope>
    <source>
        <strain evidence="1">FGSC 1904</strain>
    </source>
</reference>
<accession>A0AAE0U0D0</accession>
<gene>
    <name evidence="1" type="ORF">B0T20DRAFT_427605</name>
</gene>
<sequence>MCTYIISHTPTLTRTHTHLISLSTRASLYFLCHLCSPPLLFRPSSGSSSGLFSSLQSLWATLRPPTSFLCHDRLAGRLARRHGCAIITDAAGVVPLTVSIINMKPLYAHRSPIHMPAPLPSIALLPLPLFPESRRPEAMRLSGHMCCSSLS</sequence>
<keyword evidence="2" id="KW-1185">Reference proteome</keyword>
<name>A0AAE0U0D0_SORBR</name>
<comment type="caution">
    <text evidence="1">The sequence shown here is derived from an EMBL/GenBank/DDBJ whole genome shotgun (WGS) entry which is preliminary data.</text>
</comment>
<evidence type="ECO:0000313" key="2">
    <source>
        <dbReference type="Proteomes" id="UP001281003"/>
    </source>
</evidence>
<reference evidence="1" key="1">
    <citation type="journal article" date="2023" name="Mol. Phylogenet. Evol.">
        <title>Genome-scale phylogeny and comparative genomics of the fungal order Sordariales.</title>
        <authorList>
            <person name="Hensen N."/>
            <person name="Bonometti L."/>
            <person name="Westerberg I."/>
            <person name="Brannstrom I.O."/>
            <person name="Guillou S."/>
            <person name="Cros-Aarteil S."/>
            <person name="Calhoun S."/>
            <person name="Haridas S."/>
            <person name="Kuo A."/>
            <person name="Mondo S."/>
            <person name="Pangilinan J."/>
            <person name="Riley R."/>
            <person name="LaButti K."/>
            <person name="Andreopoulos B."/>
            <person name="Lipzen A."/>
            <person name="Chen C."/>
            <person name="Yan M."/>
            <person name="Daum C."/>
            <person name="Ng V."/>
            <person name="Clum A."/>
            <person name="Steindorff A."/>
            <person name="Ohm R.A."/>
            <person name="Martin F."/>
            <person name="Silar P."/>
            <person name="Natvig D.O."/>
            <person name="Lalanne C."/>
            <person name="Gautier V."/>
            <person name="Ament-Velasquez S.L."/>
            <person name="Kruys A."/>
            <person name="Hutchinson M.I."/>
            <person name="Powell A.J."/>
            <person name="Barry K."/>
            <person name="Miller A.N."/>
            <person name="Grigoriev I.V."/>
            <person name="Debuchy R."/>
            <person name="Gladieux P."/>
            <person name="Hiltunen Thoren M."/>
            <person name="Johannesson H."/>
        </authorList>
    </citation>
    <scope>NUCLEOTIDE SEQUENCE</scope>
    <source>
        <strain evidence="1">FGSC 1904</strain>
    </source>
</reference>